<evidence type="ECO:0000313" key="4">
    <source>
        <dbReference type="Proteomes" id="UP000320839"/>
    </source>
</evidence>
<keyword evidence="1" id="KW-0812">Transmembrane</keyword>
<feature type="transmembrane region" description="Helical" evidence="1">
    <location>
        <begin position="29"/>
        <end position="50"/>
    </location>
</feature>
<proteinExistence type="predicted"/>
<evidence type="ECO:0000259" key="2">
    <source>
        <dbReference type="Pfam" id="PF07596"/>
    </source>
</evidence>
<reference evidence="3 4" key="1">
    <citation type="submission" date="2019-02" db="EMBL/GenBank/DDBJ databases">
        <title>Deep-cultivation of Planctomycetes and their phenomic and genomic characterization uncovers novel biology.</title>
        <authorList>
            <person name="Wiegand S."/>
            <person name="Jogler M."/>
            <person name="Boedeker C."/>
            <person name="Pinto D."/>
            <person name="Vollmers J."/>
            <person name="Rivas-Marin E."/>
            <person name="Kohn T."/>
            <person name="Peeters S.H."/>
            <person name="Heuer A."/>
            <person name="Rast P."/>
            <person name="Oberbeckmann S."/>
            <person name="Bunk B."/>
            <person name="Jeske O."/>
            <person name="Meyerdierks A."/>
            <person name="Storesund J.E."/>
            <person name="Kallscheuer N."/>
            <person name="Luecker S."/>
            <person name="Lage O.M."/>
            <person name="Pohl T."/>
            <person name="Merkel B.J."/>
            <person name="Hornburger P."/>
            <person name="Mueller R.-W."/>
            <person name="Bruemmer F."/>
            <person name="Labrenz M."/>
            <person name="Spormann A.M."/>
            <person name="Op den Camp H."/>
            <person name="Overmann J."/>
            <person name="Amann R."/>
            <person name="Jetten M.S.M."/>
            <person name="Mascher T."/>
            <person name="Medema M.H."/>
            <person name="Devos D.P."/>
            <person name="Kaster A.-K."/>
            <person name="Ovreas L."/>
            <person name="Rohde M."/>
            <person name="Galperin M.Y."/>
            <person name="Jogler C."/>
        </authorList>
    </citation>
    <scope>NUCLEOTIDE SEQUENCE [LARGE SCALE GENOMIC DNA]</scope>
    <source>
        <strain evidence="3 4">Pan153</strain>
    </source>
</reference>
<dbReference type="Pfam" id="PF07596">
    <property type="entry name" value="SBP_bac_10"/>
    <property type="match status" value="1"/>
</dbReference>
<dbReference type="PANTHER" id="PTHR30093:SF2">
    <property type="entry name" value="TYPE II SECRETION SYSTEM PROTEIN H"/>
    <property type="match status" value="1"/>
</dbReference>
<dbReference type="EMBL" id="CP036317">
    <property type="protein sequence ID" value="QDV17943.1"/>
    <property type="molecule type" value="Genomic_DNA"/>
</dbReference>
<keyword evidence="1" id="KW-0472">Membrane</keyword>
<sequence>MGNSNPDLKVTIFLFERTPMREWFNPLEIIVTITCVTLLTVILLPGMLVARDTAREQSCQESLHQLGTAFLEYEKVHGGLPPRRSGFNDGNPYGGWGGYIRPYLTLGDKAAAYDTRYDFFDPQNKPIVETQLSAFLCPASPAERFVQIQSQASTKSLNPDKETVYTCKAAPVDFITSNGVQMAGSGYGINAMGKEGRIGNQRQPMTDNHDLPLSKVTDGLSNTLLLIEQAGRPAAWYNREKQPGDGQFGMSPNARGAWAGWGSISFGAVNPETGQRPPRGDSTDCSVNCNNWLGIYGFHKDGGNVLFCDGSVRFIGKKLDPLTFAYLTIRDDGHLIQHDDF</sequence>
<feature type="domain" description="DUF1559" evidence="2">
    <location>
        <begin position="50"/>
        <end position="321"/>
    </location>
</feature>
<dbReference type="Proteomes" id="UP000320839">
    <property type="component" value="Chromosome"/>
</dbReference>
<evidence type="ECO:0000313" key="3">
    <source>
        <dbReference type="EMBL" id="QDV17943.1"/>
    </source>
</evidence>
<dbReference type="NCBIfam" id="TIGR04294">
    <property type="entry name" value="pre_pil_HX9DG"/>
    <property type="match status" value="1"/>
</dbReference>
<dbReference type="SUPFAM" id="SSF54523">
    <property type="entry name" value="Pili subunits"/>
    <property type="match status" value="1"/>
</dbReference>
<protein>
    <recommendedName>
        <fullName evidence="2">DUF1559 domain-containing protein</fullName>
    </recommendedName>
</protein>
<keyword evidence="1" id="KW-1133">Transmembrane helix</keyword>
<gene>
    <name evidence="3" type="ORF">Pan153_25990</name>
</gene>
<dbReference type="InterPro" id="IPR011453">
    <property type="entry name" value="DUF1559"/>
</dbReference>
<dbReference type="PANTHER" id="PTHR30093">
    <property type="entry name" value="GENERAL SECRETION PATHWAY PROTEIN G"/>
    <property type="match status" value="1"/>
</dbReference>
<name>A0A518FNK4_9PLAN</name>
<evidence type="ECO:0000256" key="1">
    <source>
        <dbReference type="SAM" id="Phobius"/>
    </source>
</evidence>
<organism evidence="3 4">
    <name type="scientific">Gimesia panareensis</name>
    <dbReference type="NCBI Taxonomy" id="2527978"/>
    <lineage>
        <taxon>Bacteria</taxon>
        <taxon>Pseudomonadati</taxon>
        <taxon>Planctomycetota</taxon>
        <taxon>Planctomycetia</taxon>
        <taxon>Planctomycetales</taxon>
        <taxon>Planctomycetaceae</taxon>
        <taxon>Gimesia</taxon>
    </lineage>
</organism>
<dbReference type="InterPro" id="IPR045584">
    <property type="entry name" value="Pilin-like"/>
</dbReference>
<dbReference type="AlphaFoldDB" id="A0A518FNK4"/>
<dbReference type="InterPro" id="IPR027558">
    <property type="entry name" value="Pre_pil_HX9DG_C"/>
</dbReference>
<accession>A0A518FNK4</accession>